<protein>
    <submittedName>
        <fullName evidence="4">3'-5' exonuclease domain</fullName>
    </submittedName>
</protein>
<feature type="domain" description="3'-5' exonuclease" evidence="3">
    <location>
        <begin position="46"/>
        <end position="98"/>
    </location>
</feature>
<dbReference type="Proteomes" id="UP001370490">
    <property type="component" value="Unassembled WGS sequence"/>
</dbReference>
<keyword evidence="2" id="KW-0378">Hydrolase</keyword>
<dbReference type="GO" id="GO:0008408">
    <property type="term" value="F:3'-5' exonuclease activity"/>
    <property type="evidence" value="ECO:0007669"/>
    <property type="project" value="InterPro"/>
</dbReference>
<dbReference type="InterPro" id="IPR002562">
    <property type="entry name" value="3'-5'_exonuclease_dom"/>
</dbReference>
<dbReference type="Pfam" id="PF01612">
    <property type="entry name" value="DNA_pol_A_exo1"/>
    <property type="match status" value="1"/>
</dbReference>
<keyword evidence="4" id="KW-0269">Exonuclease</keyword>
<dbReference type="GO" id="GO:0005634">
    <property type="term" value="C:nucleus"/>
    <property type="evidence" value="ECO:0007669"/>
    <property type="project" value="TreeGrafter"/>
</dbReference>
<dbReference type="PANTHER" id="PTHR13620:SF121">
    <property type="entry name" value="EMB|CAB82946.1-RELATED"/>
    <property type="match status" value="1"/>
</dbReference>
<dbReference type="InterPro" id="IPR051132">
    <property type="entry name" value="3-5_Exonuclease_domain"/>
</dbReference>
<evidence type="ECO:0000256" key="1">
    <source>
        <dbReference type="ARBA" id="ARBA00022722"/>
    </source>
</evidence>
<evidence type="ECO:0000313" key="4">
    <source>
        <dbReference type="EMBL" id="KAK6921481.1"/>
    </source>
</evidence>
<organism evidence="4 5">
    <name type="scientific">Dillenia turbinata</name>
    <dbReference type="NCBI Taxonomy" id="194707"/>
    <lineage>
        <taxon>Eukaryota</taxon>
        <taxon>Viridiplantae</taxon>
        <taxon>Streptophyta</taxon>
        <taxon>Embryophyta</taxon>
        <taxon>Tracheophyta</taxon>
        <taxon>Spermatophyta</taxon>
        <taxon>Magnoliopsida</taxon>
        <taxon>eudicotyledons</taxon>
        <taxon>Gunneridae</taxon>
        <taxon>Pentapetalae</taxon>
        <taxon>Dilleniales</taxon>
        <taxon>Dilleniaceae</taxon>
        <taxon>Dillenia</taxon>
    </lineage>
</organism>
<accession>A0AAN8Z1U5</accession>
<proteinExistence type="predicted"/>
<dbReference type="SUPFAM" id="SSF53098">
    <property type="entry name" value="Ribonuclease H-like"/>
    <property type="match status" value="1"/>
</dbReference>
<evidence type="ECO:0000256" key="2">
    <source>
        <dbReference type="ARBA" id="ARBA00022801"/>
    </source>
</evidence>
<dbReference type="PANTHER" id="PTHR13620">
    <property type="entry name" value="3-5 EXONUCLEASE"/>
    <property type="match status" value="1"/>
</dbReference>
<evidence type="ECO:0000313" key="5">
    <source>
        <dbReference type="Proteomes" id="UP001370490"/>
    </source>
</evidence>
<dbReference type="InterPro" id="IPR012337">
    <property type="entry name" value="RNaseH-like_sf"/>
</dbReference>
<gene>
    <name evidence="4" type="ORF">RJ641_011988</name>
</gene>
<comment type="caution">
    <text evidence="4">The sequence shown here is derived from an EMBL/GenBank/DDBJ whole genome shotgun (WGS) entry which is preliminary data.</text>
</comment>
<dbReference type="AlphaFoldDB" id="A0AAN8Z1U5"/>
<keyword evidence="1" id="KW-0540">Nuclease</keyword>
<dbReference type="GO" id="GO:0006139">
    <property type="term" value="P:nucleobase-containing compound metabolic process"/>
    <property type="evidence" value="ECO:0007669"/>
    <property type="project" value="InterPro"/>
</dbReference>
<sequence length="105" mass="12017">MIPPKKQNTVLQEGRAQETAMRLPLFKLTSSSTWPIPIKLFRRPWLKNLASEVANLHTKKTMHILMSNWEASALNENQVEYAYIDAYSSYKIGHKLLVETGIMAS</sequence>
<keyword evidence="5" id="KW-1185">Reference proteome</keyword>
<evidence type="ECO:0000259" key="3">
    <source>
        <dbReference type="Pfam" id="PF01612"/>
    </source>
</evidence>
<dbReference type="GO" id="GO:0003676">
    <property type="term" value="F:nucleic acid binding"/>
    <property type="evidence" value="ECO:0007669"/>
    <property type="project" value="InterPro"/>
</dbReference>
<name>A0AAN8Z1U5_9MAGN</name>
<dbReference type="InterPro" id="IPR036397">
    <property type="entry name" value="RNaseH_sf"/>
</dbReference>
<dbReference type="GO" id="GO:0005737">
    <property type="term" value="C:cytoplasm"/>
    <property type="evidence" value="ECO:0007669"/>
    <property type="project" value="TreeGrafter"/>
</dbReference>
<dbReference type="Gene3D" id="3.30.420.10">
    <property type="entry name" value="Ribonuclease H-like superfamily/Ribonuclease H"/>
    <property type="match status" value="1"/>
</dbReference>
<reference evidence="4 5" key="1">
    <citation type="submission" date="2023-12" db="EMBL/GenBank/DDBJ databases">
        <title>A high-quality genome assembly for Dillenia turbinata (Dilleniales).</title>
        <authorList>
            <person name="Chanderbali A."/>
        </authorList>
    </citation>
    <scope>NUCLEOTIDE SEQUENCE [LARGE SCALE GENOMIC DNA]</scope>
    <source>
        <strain evidence="4">LSX21</strain>
        <tissue evidence="4">Leaf</tissue>
    </source>
</reference>
<dbReference type="EMBL" id="JBAMMX010000019">
    <property type="protein sequence ID" value="KAK6921481.1"/>
    <property type="molecule type" value="Genomic_DNA"/>
</dbReference>